<dbReference type="NCBIfam" id="TIGR00231">
    <property type="entry name" value="small_GTP"/>
    <property type="match status" value="1"/>
</dbReference>
<evidence type="ECO:0000313" key="4">
    <source>
        <dbReference type="Proteomes" id="UP000440578"/>
    </source>
</evidence>
<dbReference type="Pfam" id="PF00071">
    <property type="entry name" value="Ras"/>
    <property type="match status" value="1"/>
</dbReference>
<keyword evidence="2" id="KW-0175">Coiled coil</keyword>
<evidence type="ECO:0000256" key="1">
    <source>
        <dbReference type="ARBA" id="ARBA00006270"/>
    </source>
</evidence>
<dbReference type="Gene3D" id="3.40.50.300">
    <property type="entry name" value="P-loop containing nucleotide triphosphate hydrolases"/>
    <property type="match status" value="1"/>
</dbReference>
<dbReference type="AlphaFoldDB" id="A0A6A4X6V6"/>
<dbReference type="PANTHER" id="PTHR47979">
    <property type="entry name" value="DRAB11-RELATED"/>
    <property type="match status" value="1"/>
</dbReference>
<name>A0A6A4X6V6_AMPAM</name>
<protein>
    <submittedName>
        <fullName evidence="3">Ras-related protein Rab-18</fullName>
    </submittedName>
</protein>
<dbReference type="GO" id="GO:0003924">
    <property type="term" value="F:GTPase activity"/>
    <property type="evidence" value="ECO:0007669"/>
    <property type="project" value="InterPro"/>
</dbReference>
<reference evidence="3 4" key="1">
    <citation type="submission" date="2019-07" db="EMBL/GenBank/DDBJ databases">
        <title>Draft genome assembly of a fouling barnacle, Amphibalanus amphitrite (Darwin, 1854): The first reference genome for Thecostraca.</title>
        <authorList>
            <person name="Kim W."/>
        </authorList>
    </citation>
    <scope>NUCLEOTIDE SEQUENCE [LARGE SCALE GENOMIC DNA]</scope>
    <source>
        <strain evidence="3">SNU_AA5</strain>
        <tissue evidence="3">Soma without cirri and trophi</tissue>
    </source>
</reference>
<accession>A0A6A4X6V6</accession>
<comment type="caution">
    <text evidence="3">The sequence shown here is derived from an EMBL/GenBank/DDBJ whole genome shotgun (WGS) entry which is preliminary data.</text>
</comment>
<dbReference type="InterPro" id="IPR001806">
    <property type="entry name" value="Small_GTPase"/>
</dbReference>
<dbReference type="PROSITE" id="PS51419">
    <property type="entry name" value="RAB"/>
    <property type="match status" value="1"/>
</dbReference>
<feature type="coiled-coil region" evidence="2">
    <location>
        <begin position="198"/>
        <end position="232"/>
    </location>
</feature>
<dbReference type="InterPro" id="IPR050209">
    <property type="entry name" value="Rab_GTPases_membrane_traffic"/>
</dbReference>
<dbReference type="PRINTS" id="PR00449">
    <property type="entry name" value="RASTRNSFRMNG"/>
</dbReference>
<proteinExistence type="inferred from homology"/>
<dbReference type="SUPFAM" id="SSF52540">
    <property type="entry name" value="P-loop containing nucleoside triphosphate hydrolases"/>
    <property type="match status" value="1"/>
</dbReference>
<dbReference type="InterPro" id="IPR027417">
    <property type="entry name" value="P-loop_NTPase"/>
</dbReference>
<sequence length="236" mass="26256">MEPPEEEILGAINLMILGEGAVGKSCMLQTYCGDAVESVRSATIGVDVSTRVCCVRGLPVKLQFYDTAGSERFRPLIRQQYTRAHGVLLVFDFTQRDTFQRLEGWLKELRAAARQNPIIMLAGNKAEPELAERRTVSVQEADAFANQQGISFRTLSAFNVAQVCSVIDDLAHRVLLTPRLYRTQPTDTETFVLLLKLQTQAHMRAEDAERRLDMLEDRMAALEKAAPDGEARGAGD</sequence>
<dbReference type="OrthoDB" id="9989112at2759"/>
<dbReference type="InterPro" id="IPR005225">
    <property type="entry name" value="Small_GTP-bd"/>
</dbReference>
<dbReference type="Proteomes" id="UP000440578">
    <property type="component" value="Unassembled WGS sequence"/>
</dbReference>
<evidence type="ECO:0000313" key="3">
    <source>
        <dbReference type="EMBL" id="KAF0311744.1"/>
    </source>
</evidence>
<keyword evidence="4" id="KW-1185">Reference proteome</keyword>
<gene>
    <name evidence="3" type="primary">RAB18</name>
    <name evidence="3" type="ORF">FJT64_017452</name>
</gene>
<comment type="similarity">
    <text evidence="1">Belongs to the small GTPase superfamily. Rab family.</text>
</comment>
<organism evidence="3 4">
    <name type="scientific">Amphibalanus amphitrite</name>
    <name type="common">Striped barnacle</name>
    <name type="synonym">Balanus amphitrite</name>
    <dbReference type="NCBI Taxonomy" id="1232801"/>
    <lineage>
        <taxon>Eukaryota</taxon>
        <taxon>Metazoa</taxon>
        <taxon>Ecdysozoa</taxon>
        <taxon>Arthropoda</taxon>
        <taxon>Crustacea</taxon>
        <taxon>Multicrustacea</taxon>
        <taxon>Cirripedia</taxon>
        <taxon>Thoracica</taxon>
        <taxon>Thoracicalcarea</taxon>
        <taxon>Balanomorpha</taxon>
        <taxon>Balanoidea</taxon>
        <taxon>Balanidae</taxon>
        <taxon>Amphibalaninae</taxon>
        <taxon>Amphibalanus</taxon>
    </lineage>
</organism>
<dbReference type="FunFam" id="3.40.50.300:FF:001447">
    <property type="entry name" value="Ras-related protein Rab-1B"/>
    <property type="match status" value="1"/>
</dbReference>
<dbReference type="SMART" id="SM00176">
    <property type="entry name" value="RAN"/>
    <property type="match status" value="1"/>
</dbReference>
<dbReference type="EMBL" id="VIIS01000218">
    <property type="protein sequence ID" value="KAF0311744.1"/>
    <property type="molecule type" value="Genomic_DNA"/>
</dbReference>
<dbReference type="GO" id="GO:0005525">
    <property type="term" value="F:GTP binding"/>
    <property type="evidence" value="ECO:0007669"/>
    <property type="project" value="InterPro"/>
</dbReference>
<dbReference type="SMART" id="SM00175">
    <property type="entry name" value="RAB"/>
    <property type="match status" value="1"/>
</dbReference>
<evidence type="ECO:0000256" key="2">
    <source>
        <dbReference type="SAM" id="Coils"/>
    </source>
</evidence>
<dbReference type="CDD" id="cd00154">
    <property type="entry name" value="Rab"/>
    <property type="match status" value="1"/>
</dbReference>
<dbReference type="SMART" id="SM00174">
    <property type="entry name" value="RHO"/>
    <property type="match status" value="1"/>
</dbReference>
<dbReference type="SMART" id="SM00173">
    <property type="entry name" value="RAS"/>
    <property type="match status" value="1"/>
</dbReference>